<evidence type="ECO:0000256" key="3">
    <source>
        <dbReference type="SAM" id="MobiDB-lite"/>
    </source>
</evidence>
<accession>A0ABP5YFP9</accession>
<dbReference type="EMBL" id="BAAATA010000006">
    <property type="protein sequence ID" value="GAA2480545.1"/>
    <property type="molecule type" value="Genomic_DNA"/>
</dbReference>
<feature type="transmembrane region" description="Helical" evidence="4">
    <location>
        <begin position="63"/>
        <end position="81"/>
    </location>
</feature>
<evidence type="ECO:0000313" key="6">
    <source>
        <dbReference type="Proteomes" id="UP001501358"/>
    </source>
</evidence>
<evidence type="ECO:0000256" key="4">
    <source>
        <dbReference type="SAM" id="Phobius"/>
    </source>
</evidence>
<dbReference type="PANTHER" id="PTHR37313">
    <property type="entry name" value="UPF0749 PROTEIN RV1825"/>
    <property type="match status" value="1"/>
</dbReference>
<name>A0ABP5YFP9_9ACTN</name>
<proteinExistence type="inferred from homology"/>
<dbReference type="Gene3D" id="3.30.70.1880">
    <property type="entry name" value="Protein of unknown function DUF881"/>
    <property type="match status" value="1"/>
</dbReference>
<dbReference type="RefSeq" id="WP_344382405.1">
    <property type="nucleotide sequence ID" value="NZ_BAAATA010000006.1"/>
</dbReference>
<feature type="region of interest" description="Disordered" evidence="3">
    <location>
        <begin position="161"/>
        <end position="185"/>
    </location>
</feature>
<keyword evidence="4" id="KW-1133">Transmembrane helix</keyword>
<keyword evidence="6" id="KW-1185">Reference proteome</keyword>
<dbReference type="PANTHER" id="PTHR37313:SF1">
    <property type="entry name" value="UPF0749 PROTEIN RV1823"/>
    <property type="match status" value="1"/>
</dbReference>
<gene>
    <name evidence="5" type="ORF">GCM10010406_15990</name>
</gene>
<protein>
    <submittedName>
        <fullName evidence="5">DUF881 domain-containing protein</fullName>
    </submittedName>
</protein>
<dbReference type="InterPro" id="IPR010273">
    <property type="entry name" value="DUF881"/>
</dbReference>
<keyword evidence="4" id="KW-0812">Transmembrane</keyword>
<feature type="compositionally biased region" description="Gly residues" evidence="3">
    <location>
        <begin position="298"/>
        <end position="308"/>
    </location>
</feature>
<comment type="similarity">
    <text evidence="1">Belongs to the UPF0749 family.</text>
</comment>
<reference evidence="6" key="1">
    <citation type="journal article" date="2019" name="Int. J. Syst. Evol. Microbiol.">
        <title>The Global Catalogue of Microorganisms (GCM) 10K type strain sequencing project: providing services to taxonomists for standard genome sequencing and annotation.</title>
        <authorList>
            <consortium name="The Broad Institute Genomics Platform"/>
            <consortium name="The Broad Institute Genome Sequencing Center for Infectious Disease"/>
            <person name="Wu L."/>
            <person name="Ma J."/>
        </authorList>
    </citation>
    <scope>NUCLEOTIDE SEQUENCE [LARGE SCALE GENOMIC DNA]</scope>
    <source>
        <strain evidence="6">JCM 6307</strain>
    </source>
</reference>
<sequence length="327" mass="33653">MCGMPQHHPSRGAPRATQTRPDASMSLLNNVMEHSLDDGYAEAAARRGAVGRSGFPRMLRAQLVLAAGLLLAALVVTLGAVQARVSAPAEAKERQELVERIERATSDADELQKSVNSLRTEVDSAQNRALKETGPDREAELVELLAGAGKVSGPGIELVVDDARGSGGGDDGPRGSSGFSDSGRVRDRDLQRVVNGLWASGAEAVAINGQRLTALSAIRAAGDAILVDNRPLAPPYEVLAIGDGQRLADRFRDSAGGRHLHVLEENYGVRVSTAARAELELPAAPSLNVRSAEPVAPDGGGGKGGGDGATAVPGDAGDTGDTGKGTS</sequence>
<feature type="coiled-coil region" evidence="2">
    <location>
        <begin position="94"/>
        <end position="128"/>
    </location>
</feature>
<evidence type="ECO:0000256" key="1">
    <source>
        <dbReference type="ARBA" id="ARBA00009108"/>
    </source>
</evidence>
<feature type="region of interest" description="Disordered" evidence="3">
    <location>
        <begin position="288"/>
        <end position="327"/>
    </location>
</feature>
<keyword evidence="4" id="KW-0472">Membrane</keyword>
<dbReference type="Pfam" id="PF05949">
    <property type="entry name" value="DUF881"/>
    <property type="match status" value="1"/>
</dbReference>
<evidence type="ECO:0000256" key="2">
    <source>
        <dbReference type="SAM" id="Coils"/>
    </source>
</evidence>
<keyword evidence="2" id="KW-0175">Coiled coil</keyword>
<evidence type="ECO:0000313" key="5">
    <source>
        <dbReference type="EMBL" id="GAA2480545.1"/>
    </source>
</evidence>
<organism evidence="5 6">
    <name type="scientific">Streptomyces thermolineatus</name>
    <dbReference type="NCBI Taxonomy" id="44033"/>
    <lineage>
        <taxon>Bacteria</taxon>
        <taxon>Bacillati</taxon>
        <taxon>Actinomycetota</taxon>
        <taxon>Actinomycetes</taxon>
        <taxon>Kitasatosporales</taxon>
        <taxon>Streptomycetaceae</taxon>
        <taxon>Streptomyces</taxon>
    </lineage>
</organism>
<dbReference type="Proteomes" id="UP001501358">
    <property type="component" value="Unassembled WGS sequence"/>
</dbReference>
<comment type="caution">
    <text evidence="5">The sequence shown here is derived from an EMBL/GenBank/DDBJ whole genome shotgun (WGS) entry which is preliminary data.</text>
</comment>